<evidence type="ECO:0000313" key="2">
    <source>
        <dbReference type="Proteomes" id="UP000075840"/>
    </source>
</evidence>
<dbReference type="EnsemblMetazoa" id="AARA014769-RA">
    <property type="protein sequence ID" value="AARA014769-PA"/>
    <property type="gene ID" value="AARA014769"/>
</dbReference>
<name>A0A182IH34_ANOAR</name>
<dbReference type="AlphaFoldDB" id="A0A182IH34"/>
<proteinExistence type="predicted"/>
<protein>
    <submittedName>
        <fullName evidence="1">Uncharacterized protein</fullName>
    </submittedName>
</protein>
<dbReference type="EMBL" id="APCN01006439">
    <property type="status" value="NOT_ANNOTATED_CDS"/>
    <property type="molecule type" value="Genomic_DNA"/>
</dbReference>
<reference evidence="1" key="1">
    <citation type="submission" date="2022-08" db="UniProtKB">
        <authorList>
            <consortium name="EnsemblMetazoa"/>
        </authorList>
    </citation>
    <scope>IDENTIFICATION</scope>
    <source>
        <strain evidence="1">Dongola</strain>
    </source>
</reference>
<accession>A0A182IH34</accession>
<dbReference type="Proteomes" id="UP000075840">
    <property type="component" value="Unassembled WGS sequence"/>
</dbReference>
<keyword evidence="2" id="KW-1185">Reference proteome</keyword>
<dbReference type="VEuPathDB" id="VectorBase:AARA014769"/>
<evidence type="ECO:0000313" key="1">
    <source>
        <dbReference type="EnsemblMetazoa" id="AARA014769-PA"/>
    </source>
</evidence>
<organism evidence="1 2">
    <name type="scientific">Anopheles arabiensis</name>
    <name type="common">Mosquito</name>
    <dbReference type="NCBI Taxonomy" id="7173"/>
    <lineage>
        <taxon>Eukaryota</taxon>
        <taxon>Metazoa</taxon>
        <taxon>Ecdysozoa</taxon>
        <taxon>Arthropoda</taxon>
        <taxon>Hexapoda</taxon>
        <taxon>Insecta</taxon>
        <taxon>Pterygota</taxon>
        <taxon>Neoptera</taxon>
        <taxon>Endopterygota</taxon>
        <taxon>Diptera</taxon>
        <taxon>Nematocera</taxon>
        <taxon>Culicoidea</taxon>
        <taxon>Culicidae</taxon>
        <taxon>Anophelinae</taxon>
        <taxon>Anopheles</taxon>
    </lineage>
</organism>
<sequence>MQVKKYISFHLLYFYSIIGIFSHIEAEVMESGYKAFKTTTT</sequence>